<dbReference type="AlphaFoldDB" id="A0A0D7AT74"/>
<protein>
    <recommendedName>
        <fullName evidence="2">Ribonuclease H1 N-terminal domain-containing protein</fullName>
    </recommendedName>
</protein>
<dbReference type="OrthoDB" id="3254429at2759"/>
<keyword evidence="4" id="KW-1185">Reference proteome</keyword>
<evidence type="ECO:0000259" key="2">
    <source>
        <dbReference type="Pfam" id="PF01693"/>
    </source>
</evidence>
<feature type="region of interest" description="Disordered" evidence="1">
    <location>
        <begin position="1"/>
        <end position="27"/>
    </location>
</feature>
<feature type="domain" description="Ribonuclease H1 N-terminal" evidence="2">
    <location>
        <begin position="145"/>
        <end position="186"/>
    </location>
</feature>
<dbReference type="InterPro" id="IPR009027">
    <property type="entry name" value="Ribosomal_bL9/RNase_H1_N"/>
</dbReference>
<feature type="domain" description="Ribonuclease H1 N-terminal" evidence="2">
    <location>
        <begin position="225"/>
        <end position="267"/>
    </location>
</feature>
<name>A0A0D7AT74_9AGAR</name>
<organism evidence="3 4">
    <name type="scientific">Cylindrobasidium torrendii FP15055 ss-10</name>
    <dbReference type="NCBI Taxonomy" id="1314674"/>
    <lineage>
        <taxon>Eukaryota</taxon>
        <taxon>Fungi</taxon>
        <taxon>Dikarya</taxon>
        <taxon>Basidiomycota</taxon>
        <taxon>Agaricomycotina</taxon>
        <taxon>Agaricomycetes</taxon>
        <taxon>Agaricomycetidae</taxon>
        <taxon>Agaricales</taxon>
        <taxon>Marasmiineae</taxon>
        <taxon>Physalacriaceae</taxon>
        <taxon>Cylindrobasidium</taxon>
    </lineage>
</organism>
<feature type="compositionally biased region" description="Polar residues" evidence="1">
    <location>
        <begin position="62"/>
        <end position="72"/>
    </location>
</feature>
<dbReference type="Gene3D" id="3.40.970.10">
    <property type="entry name" value="Ribonuclease H1, N-terminal domain"/>
    <property type="match status" value="2"/>
</dbReference>
<dbReference type="InterPro" id="IPR037056">
    <property type="entry name" value="RNase_H1_N_sf"/>
</dbReference>
<dbReference type="STRING" id="1314674.A0A0D7AT74"/>
<proteinExistence type="predicted"/>
<reference evidence="3 4" key="1">
    <citation type="journal article" date="2015" name="Fungal Genet. Biol.">
        <title>Evolution of novel wood decay mechanisms in Agaricales revealed by the genome sequences of Fistulina hepatica and Cylindrobasidium torrendii.</title>
        <authorList>
            <person name="Floudas D."/>
            <person name="Held B.W."/>
            <person name="Riley R."/>
            <person name="Nagy L.G."/>
            <person name="Koehler G."/>
            <person name="Ransdell A.S."/>
            <person name="Younus H."/>
            <person name="Chow J."/>
            <person name="Chiniquy J."/>
            <person name="Lipzen A."/>
            <person name="Tritt A."/>
            <person name="Sun H."/>
            <person name="Haridas S."/>
            <person name="LaButti K."/>
            <person name="Ohm R.A."/>
            <person name="Kues U."/>
            <person name="Blanchette R.A."/>
            <person name="Grigoriev I.V."/>
            <person name="Minto R.E."/>
            <person name="Hibbett D.S."/>
        </authorList>
    </citation>
    <scope>NUCLEOTIDE SEQUENCE [LARGE SCALE GENOMIC DNA]</scope>
    <source>
        <strain evidence="3 4">FP15055 ss-10</strain>
    </source>
</reference>
<dbReference type="EMBL" id="KN881088">
    <property type="protein sequence ID" value="KIY61034.1"/>
    <property type="molecule type" value="Genomic_DNA"/>
</dbReference>
<accession>A0A0D7AT74</accession>
<dbReference type="InterPro" id="IPR011320">
    <property type="entry name" value="RNase_H1_N"/>
</dbReference>
<evidence type="ECO:0000256" key="1">
    <source>
        <dbReference type="SAM" id="MobiDB-lite"/>
    </source>
</evidence>
<dbReference type="Proteomes" id="UP000054007">
    <property type="component" value="Unassembled WGS sequence"/>
</dbReference>
<sequence>MAFSLTPRERALDVEAASTSTDSTEAEIERSFVFITSPPSESASLSYITAASHPQEARTAHSTDVNQDSTDNGDTHTPADVEELVLAVAAMRIPDRDRRWYTITGEHGTQHTDSWSTAGRAAVCNSALVRSLTAQRLISSGRAAAYVVFIGRETGAVHTWPECQQLVSGVRYNIYQGYQSYAHASQAYAHALENGFVHKSSELPRDWRLNVRNPGPLFIGVTSRKVYVVFRGIRPGVYTTYLEAMVSVLGVNGNVFRSYDNEAVARADFIAATKRDGEVKALDG</sequence>
<evidence type="ECO:0000313" key="4">
    <source>
        <dbReference type="Proteomes" id="UP000054007"/>
    </source>
</evidence>
<evidence type="ECO:0000313" key="3">
    <source>
        <dbReference type="EMBL" id="KIY61034.1"/>
    </source>
</evidence>
<gene>
    <name evidence="3" type="ORF">CYLTODRAFT_480829</name>
</gene>
<dbReference type="Pfam" id="PF01693">
    <property type="entry name" value="Cauli_VI"/>
    <property type="match status" value="2"/>
</dbReference>
<feature type="region of interest" description="Disordered" evidence="1">
    <location>
        <begin position="45"/>
        <end position="77"/>
    </location>
</feature>
<dbReference type="SUPFAM" id="SSF55658">
    <property type="entry name" value="L9 N-domain-like"/>
    <property type="match status" value="2"/>
</dbReference>